<keyword evidence="2" id="KW-1185">Reference proteome</keyword>
<proteinExistence type="predicted"/>
<evidence type="ECO:0000313" key="1">
    <source>
        <dbReference type="EMBL" id="MCD7447726.1"/>
    </source>
</evidence>
<dbReference type="Proteomes" id="UP000823775">
    <property type="component" value="Unassembled WGS sequence"/>
</dbReference>
<name>A0ABS8RLN5_DATST</name>
<organism evidence="1 2">
    <name type="scientific">Datura stramonium</name>
    <name type="common">Jimsonweed</name>
    <name type="synonym">Common thornapple</name>
    <dbReference type="NCBI Taxonomy" id="4076"/>
    <lineage>
        <taxon>Eukaryota</taxon>
        <taxon>Viridiplantae</taxon>
        <taxon>Streptophyta</taxon>
        <taxon>Embryophyta</taxon>
        <taxon>Tracheophyta</taxon>
        <taxon>Spermatophyta</taxon>
        <taxon>Magnoliopsida</taxon>
        <taxon>eudicotyledons</taxon>
        <taxon>Gunneridae</taxon>
        <taxon>Pentapetalae</taxon>
        <taxon>asterids</taxon>
        <taxon>lamiids</taxon>
        <taxon>Solanales</taxon>
        <taxon>Solanaceae</taxon>
        <taxon>Solanoideae</taxon>
        <taxon>Datureae</taxon>
        <taxon>Datura</taxon>
    </lineage>
</organism>
<accession>A0ABS8RLN5</accession>
<protein>
    <submittedName>
        <fullName evidence="1">Uncharacterized protein</fullName>
    </submittedName>
</protein>
<evidence type="ECO:0000313" key="2">
    <source>
        <dbReference type="Proteomes" id="UP000823775"/>
    </source>
</evidence>
<gene>
    <name evidence="1" type="ORF">HAX54_033516</name>
</gene>
<sequence length="203" mass="23070">MQKFWNVFEKRKFLDFKNRPFAHGRVICLAQLEASHCSVSHLFSFQGLDNLSLRCANEAFEDLIRMFYANMKFSKDSTDPKTLVLGTKIVLSKTLFEKVFNSRFSGNIPFFTSGWPEDFEVSLDEEKLFIAEDGTNLSDFGPASIYFENYIITHIISTTFPPRKGSLSTLCQDSSGNATRPYGILVSRIIKAMSVDVSEFPVK</sequence>
<comment type="caution">
    <text evidence="1">The sequence shown here is derived from an EMBL/GenBank/DDBJ whole genome shotgun (WGS) entry which is preliminary data.</text>
</comment>
<dbReference type="EMBL" id="JACEIK010000043">
    <property type="protein sequence ID" value="MCD7447726.1"/>
    <property type="molecule type" value="Genomic_DNA"/>
</dbReference>
<reference evidence="1 2" key="1">
    <citation type="journal article" date="2021" name="BMC Genomics">
        <title>Datura genome reveals duplications of psychoactive alkaloid biosynthetic genes and high mutation rate following tissue culture.</title>
        <authorList>
            <person name="Rajewski A."/>
            <person name="Carter-House D."/>
            <person name="Stajich J."/>
            <person name="Litt A."/>
        </authorList>
    </citation>
    <scope>NUCLEOTIDE SEQUENCE [LARGE SCALE GENOMIC DNA]</scope>
    <source>
        <strain evidence="1">AR-01</strain>
    </source>
</reference>